<keyword evidence="2" id="KW-0805">Transcription regulation</keyword>
<reference evidence="7 8" key="1">
    <citation type="submission" date="2018-12" db="EMBL/GenBank/DDBJ databases">
        <authorList>
            <person name="Yang E."/>
        </authorList>
    </citation>
    <scope>NUCLEOTIDE SEQUENCE [LARGE SCALE GENOMIC DNA]</scope>
    <source>
        <strain evidence="7 8">SOD</strain>
    </source>
</reference>
<evidence type="ECO:0000256" key="4">
    <source>
        <dbReference type="ARBA" id="ARBA00023163"/>
    </source>
</evidence>
<evidence type="ECO:0000313" key="8">
    <source>
        <dbReference type="Proteomes" id="UP000278085"/>
    </source>
</evidence>
<dbReference type="GO" id="GO:0000976">
    <property type="term" value="F:transcription cis-regulatory region binding"/>
    <property type="evidence" value="ECO:0007669"/>
    <property type="project" value="TreeGrafter"/>
</dbReference>
<dbReference type="PRINTS" id="PR00455">
    <property type="entry name" value="HTHTETR"/>
</dbReference>
<gene>
    <name evidence="7" type="ORF">EJB06_10545</name>
</gene>
<dbReference type="InterPro" id="IPR001647">
    <property type="entry name" value="HTH_TetR"/>
</dbReference>
<keyword evidence="3 5" id="KW-0238">DNA-binding</keyword>
<dbReference type="Gene3D" id="1.10.357.10">
    <property type="entry name" value="Tetracycline Repressor, domain 2"/>
    <property type="match status" value="1"/>
</dbReference>
<dbReference type="SUPFAM" id="SSF48498">
    <property type="entry name" value="Tetracyclin repressor-like, C-terminal domain"/>
    <property type="match status" value="1"/>
</dbReference>
<accession>A0A430HMK5</accession>
<evidence type="ECO:0000259" key="6">
    <source>
        <dbReference type="PROSITE" id="PS50977"/>
    </source>
</evidence>
<dbReference type="InterPro" id="IPR023772">
    <property type="entry name" value="DNA-bd_HTH_TetR-type_CS"/>
</dbReference>
<protein>
    <submittedName>
        <fullName evidence="7">TetR family transcriptional regulator</fullName>
    </submittedName>
</protein>
<name>A0A430HMK5_9BURK</name>
<evidence type="ECO:0000313" key="7">
    <source>
        <dbReference type="EMBL" id="RSZ58787.1"/>
    </source>
</evidence>
<keyword evidence="4" id="KW-0804">Transcription</keyword>
<dbReference type="InterPro" id="IPR036271">
    <property type="entry name" value="Tet_transcr_reg_TetR-rel_C_sf"/>
</dbReference>
<dbReference type="OrthoDB" id="5816932at2"/>
<dbReference type="PANTHER" id="PTHR30055">
    <property type="entry name" value="HTH-TYPE TRANSCRIPTIONAL REGULATOR RUTR"/>
    <property type="match status" value="1"/>
</dbReference>
<evidence type="ECO:0000256" key="2">
    <source>
        <dbReference type="ARBA" id="ARBA00023015"/>
    </source>
</evidence>
<keyword evidence="8" id="KW-1185">Reference proteome</keyword>
<dbReference type="InterPro" id="IPR009057">
    <property type="entry name" value="Homeodomain-like_sf"/>
</dbReference>
<dbReference type="InterPro" id="IPR050109">
    <property type="entry name" value="HTH-type_TetR-like_transc_reg"/>
</dbReference>
<comment type="caution">
    <text evidence="7">The sequence shown here is derived from an EMBL/GenBank/DDBJ whole genome shotgun (WGS) entry which is preliminary data.</text>
</comment>
<dbReference type="Pfam" id="PF08361">
    <property type="entry name" value="TetR_C_2"/>
    <property type="match status" value="1"/>
</dbReference>
<evidence type="ECO:0000256" key="1">
    <source>
        <dbReference type="ARBA" id="ARBA00022491"/>
    </source>
</evidence>
<dbReference type="SUPFAM" id="SSF46689">
    <property type="entry name" value="Homeodomain-like"/>
    <property type="match status" value="1"/>
</dbReference>
<evidence type="ECO:0000256" key="5">
    <source>
        <dbReference type="PROSITE-ProRule" id="PRU00335"/>
    </source>
</evidence>
<feature type="DNA-binding region" description="H-T-H motif" evidence="5">
    <location>
        <begin position="33"/>
        <end position="52"/>
    </location>
</feature>
<dbReference type="PROSITE" id="PS50977">
    <property type="entry name" value="HTH_TETR_2"/>
    <property type="match status" value="1"/>
</dbReference>
<dbReference type="RefSeq" id="WP_126073993.1">
    <property type="nucleotide sequence ID" value="NZ_CP051166.1"/>
</dbReference>
<proteinExistence type="predicted"/>
<evidence type="ECO:0000256" key="3">
    <source>
        <dbReference type="ARBA" id="ARBA00023125"/>
    </source>
</evidence>
<feature type="domain" description="HTH tetR-type" evidence="6">
    <location>
        <begin position="10"/>
        <end position="70"/>
    </location>
</feature>
<dbReference type="PANTHER" id="PTHR30055:SF240">
    <property type="entry name" value="HTH-TYPE TRANSCRIPTIONAL REGULATOR ACRR"/>
    <property type="match status" value="1"/>
</dbReference>
<dbReference type="GO" id="GO:0003700">
    <property type="term" value="F:DNA-binding transcription factor activity"/>
    <property type="evidence" value="ECO:0007669"/>
    <property type="project" value="TreeGrafter"/>
</dbReference>
<dbReference type="Pfam" id="PF00440">
    <property type="entry name" value="TetR_N"/>
    <property type="match status" value="1"/>
</dbReference>
<dbReference type="PROSITE" id="PS01081">
    <property type="entry name" value="HTH_TETR_1"/>
    <property type="match status" value="1"/>
</dbReference>
<dbReference type="AlphaFoldDB" id="A0A430HMK5"/>
<sequence length="203" mass="22605">MVRRTKEDALATRDSIMDAAEQLFNERGVSGTSLQHIASAAGVTRGAIYWHFEDKGALFNAMKERAIMPLDAAMKTLDAAAGDDPLGHLRSYALSVFDLLANDARARRVLEIIVLKLEYVGELEVLRERRMQQREQFVAKAERIVKEGIAHGRLKKTVNPRAVALGVFILIEGIVRGWLTNPDFDLQQLGAEIVDTHLDSLRA</sequence>
<dbReference type="Proteomes" id="UP000278085">
    <property type="component" value="Unassembled WGS sequence"/>
</dbReference>
<keyword evidence="1" id="KW-0678">Repressor</keyword>
<organism evidence="7 8">
    <name type="scientific">Massilia atriviolacea</name>
    <dbReference type="NCBI Taxonomy" id="2495579"/>
    <lineage>
        <taxon>Bacteria</taxon>
        <taxon>Pseudomonadati</taxon>
        <taxon>Pseudomonadota</taxon>
        <taxon>Betaproteobacteria</taxon>
        <taxon>Burkholderiales</taxon>
        <taxon>Oxalobacteraceae</taxon>
        <taxon>Telluria group</taxon>
        <taxon>Massilia</taxon>
    </lineage>
</organism>
<dbReference type="InterPro" id="IPR013572">
    <property type="entry name" value="Tscrpt_reg_MAATS_C"/>
</dbReference>
<dbReference type="EMBL" id="RXLQ01000005">
    <property type="protein sequence ID" value="RSZ58787.1"/>
    <property type="molecule type" value="Genomic_DNA"/>
</dbReference>